<proteinExistence type="inferred from homology"/>
<dbReference type="GO" id="GO:0003887">
    <property type="term" value="F:DNA-directed DNA polymerase activity"/>
    <property type="evidence" value="ECO:0007669"/>
    <property type="project" value="UniProtKB-KW"/>
</dbReference>
<dbReference type="RefSeq" id="WP_057733309.1">
    <property type="nucleotide sequence ID" value="NZ_AZFS01000046.1"/>
</dbReference>
<keyword evidence="6" id="KW-0235">DNA replication</keyword>
<evidence type="ECO:0000256" key="6">
    <source>
        <dbReference type="ARBA" id="ARBA00022705"/>
    </source>
</evidence>
<dbReference type="Pfam" id="PF02768">
    <property type="entry name" value="DNA_pol3_beta_3"/>
    <property type="match status" value="1"/>
</dbReference>
<keyword evidence="7" id="KW-0239">DNA-directed DNA polymerase</keyword>
<evidence type="ECO:0000256" key="7">
    <source>
        <dbReference type="ARBA" id="ARBA00022932"/>
    </source>
</evidence>
<evidence type="ECO:0000256" key="8">
    <source>
        <dbReference type="ARBA" id="ARBA00023125"/>
    </source>
</evidence>
<dbReference type="Gene3D" id="3.70.10.10">
    <property type="match status" value="1"/>
</dbReference>
<keyword evidence="4" id="KW-0808">Transferase</keyword>
<dbReference type="Proteomes" id="UP000051580">
    <property type="component" value="Unassembled WGS sequence"/>
</dbReference>
<evidence type="ECO:0000256" key="3">
    <source>
        <dbReference type="ARBA" id="ARBA00022490"/>
    </source>
</evidence>
<name>A0A0R1UQT9_9LACO</name>
<evidence type="ECO:0000313" key="11">
    <source>
        <dbReference type="Proteomes" id="UP000051580"/>
    </source>
</evidence>
<dbReference type="PANTHER" id="PTHR30478:SF0">
    <property type="entry name" value="BETA SLIDING CLAMP"/>
    <property type="match status" value="1"/>
</dbReference>
<dbReference type="InterPro" id="IPR001001">
    <property type="entry name" value="DNA_polIII_beta"/>
</dbReference>
<feature type="domain" description="DNA polymerase III beta sliding clamp C-terminal" evidence="9">
    <location>
        <begin position="75"/>
        <end position="191"/>
    </location>
</feature>
<comment type="similarity">
    <text evidence="2">Belongs to the beta sliding clamp family.</text>
</comment>
<evidence type="ECO:0000313" key="10">
    <source>
        <dbReference type="EMBL" id="KRL95543.1"/>
    </source>
</evidence>
<dbReference type="PANTHER" id="PTHR30478">
    <property type="entry name" value="DNA POLYMERASE III SUBUNIT BETA"/>
    <property type="match status" value="1"/>
</dbReference>
<dbReference type="GO" id="GO:0009360">
    <property type="term" value="C:DNA polymerase III complex"/>
    <property type="evidence" value="ECO:0007669"/>
    <property type="project" value="InterPro"/>
</dbReference>
<dbReference type="InterPro" id="IPR022635">
    <property type="entry name" value="DNA_polIII_beta_C"/>
</dbReference>
<evidence type="ECO:0000259" key="9">
    <source>
        <dbReference type="Pfam" id="PF02768"/>
    </source>
</evidence>
<protein>
    <recommendedName>
        <fullName evidence="9">DNA polymerase III beta sliding clamp C-terminal domain-containing protein</fullName>
    </recommendedName>
</protein>
<dbReference type="STRING" id="1423753.FD28_GL002512"/>
<keyword evidence="5" id="KW-0548">Nucleotidyltransferase</keyword>
<dbReference type="GO" id="GO:0003677">
    <property type="term" value="F:DNA binding"/>
    <property type="evidence" value="ECO:0007669"/>
    <property type="project" value="UniProtKB-KW"/>
</dbReference>
<accession>A0A0R1UQT9</accession>
<evidence type="ECO:0000256" key="5">
    <source>
        <dbReference type="ARBA" id="ARBA00022695"/>
    </source>
</evidence>
<gene>
    <name evidence="10" type="ORF">FD28_GL002512</name>
</gene>
<dbReference type="EMBL" id="AZFS01000046">
    <property type="protein sequence ID" value="KRL95543.1"/>
    <property type="molecule type" value="Genomic_DNA"/>
</dbReference>
<organism evidence="10 11">
    <name type="scientific">Levilactobacillus hammesii DSM 16381</name>
    <dbReference type="NCBI Taxonomy" id="1423753"/>
    <lineage>
        <taxon>Bacteria</taxon>
        <taxon>Bacillati</taxon>
        <taxon>Bacillota</taxon>
        <taxon>Bacilli</taxon>
        <taxon>Lactobacillales</taxon>
        <taxon>Lactobacillaceae</taxon>
        <taxon>Levilactobacillus</taxon>
    </lineage>
</organism>
<keyword evidence="11" id="KW-1185">Reference proteome</keyword>
<keyword evidence="3" id="KW-0963">Cytoplasm</keyword>
<evidence type="ECO:0000256" key="1">
    <source>
        <dbReference type="ARBA" id="ARBA00004496"/>
    </source>
</evidence>
<dbReference type="GO" id="GO:0008408">
    <property type="term" value="F:3'-5' exonuclease activity"/>
    <property type="evidence" value="ECO:0007669"/>
    <property type="project" value="InterPro"/>
</dbReference>
<evidence type="ECO:0000256" key="4">
    <source>
        <dbReference type="ARBA" id="ARBA00022679"/>
    </source>
</evidence>
<dbReference type="AlphaFoldDB" id="A0A0R1UQT9"/>
<comment type="subcellular location">
    <subcellularLocation>
        <location evidence="1">Cytoplasm</location>
    </subcellularLocation>
</comment>
<keyword evidence="8" id="KW-0238">DNA-binding</keyword>
<comment type="caution">
    <text evidence="10">The sequence shown here is derived from an EMBL/GenBank/DDBJ whole genome shotgun (WGS) entry which is preliminary data.</text>
</comment>
<dbReference type="SUPFAM" id="SSF55979">
    <property type="entry name" value="DNA clamp"/>
    <property type="match status" value="1"/>
</dbReference>
<reference evidence="10 11" key="1">
    <citation type="journal article" date="2015" name="Genome Announc.">
        <title>Expanding the biotechnology potential of lactobacilli through comparative genomics of 213 strains and associated genera.</title>
        <authorList>
            <person name="Sun Z."/>
            <person name="Harris H.M."/>
            <person name="McCann A."/>
            <person name="Guo C."/>
            <person name="Argimon S."/>
            <person name="Zhang W."/>
            <person name="Yang X."/>
            <person name="Jeffery I.B."/>
            <person name="Cooney J.C."/>
            <person name="Kagawa T.F."/>
            <person name="Liu W."/>
            <person name="Song Y."/>
            <person name="Salvetti E."/>
            <person name="Wrobel A."/>
            <person name="Rasinkangas P."/>
            <person name="Parkhill J."/>
            <person name="Rea M.C."/>
            <person name="O'Sullivan O."/>
            <person name="Ritari J."/>
            <person name="Douillard F.P."/>
            <person name="Paul Ross R."/>
            <person name="Yang R."/>
            <person name="Briner A.E."/>
            <person name="Felis G.E."/>
            <person name="de Vos W.M."/>
            <person name="Barrangou R."/>
            <person name="Klaenhammer T.R."/>
            <person name="Caufield P.W."/>
            <person name="Cui Y."/>
            <person name="Zhang H."/>
            <person name="O'Toole P.W."/>
        </authorList>
    </citation>
    <scope>NUCLEOTIDE SEQUENCE [LARGE SCALE GENOMIC DNA]</scope>
    <source>
        <strain evidence="10 11">DSM 16381</strain>
    </source>
</reference>
<dbReference type="GO" id="GO:0006271">
    <property type="term" value="P:DNA strand elongation involved in DNA replication"/>
    <property type="evidence" value="ECO:0007669"/>
    <property type="project" value="TreeGrafter"/>
</dbReference>
<dbReference type="GO" id="GO:0005737">
    <property type="term" value="C:cytoplasm"/>
    <property type="evidence" value="ECO:0007669"/>
    <property type="project" value="UniProtKB-SubCell"/>
</dbReference>
<dbReference type="InterPro" id="IPR046938">
    <property type="entry name" value="DNA_clamp_sf"/>
</dbReference>
<evidence type="ECO:0000256" key="2">
    <source>
        <dbReference type="ARBA" id="ARBA00010752"/>
    </source>
</evidence>
<dbReference type="PATRIC" id="fig|1423753.3.peg.2635"/>
<sequence length="204" mass="22964">MKMNSDIEKMLKNVVKRVTDSRPPLQCVHFENGNAVVTDSHRLIKVKGVAPKDLKLDLNLADFSFPDINYPDTDRLMPKEFATKLTLTKDNVVAMLPSLKAMATEYFGKQRVVKLGISEECFKVSRTSLGAQSVQTVDFKPTDFSGEPIELSCDARYLADAFEDLTKIKDTRNRTLELKINTDLAPFLISTGNIDYLLTPVRVF</sequence>